<evidence type="ECO:0000313" key="2">
    <source>
        <dbReference type="EMBL" id="HJF85220.1"/>
    </source>
</evidence>
<reference evidence="2" key="2">
    <citation type="submission" date="2021-09" db="EMBL/GenBank/DDBJ databases">
        <authorList>
            <person name="Gilroy R."/>
        </authorList>
    </citation>
    <scope>NUCLEOTIDE SEQUENCE</scope>
    <source>
        <strain evidence="2">7318</strain>
    </source>
</reference>
<dbReference type="Proteomes" id="UP000780768">
    <property type="component" value="Unassembled WGS sequence"/>
</dbReference>
<evidence type="ECO:0000259" key="1">
    <source>
        <dbReference type="Pfam" id="PF03413"/>
    </source>
</evidence>
<evidence type="ECO:0000313" key="3">
    <source>
        <dbReference type="Proteomes" id="UP000780768"/>
    </source>
</evidence>
<gene>
    <name evidence="2" type="ORF">K8V65_06135</name>
</gene>
<feature type="domain" description="PepSY" evidence="1">
    <location>
        <begin position="55"/>
        <end position="98"/>
    </location>
</feature>
<dbReference type="AlphaFoldDB" id="A0A921HMK2"/>
<dbReference type="EMBL" id="DYVR01000169">
    <property type="protein sequence ID" value="HJF85220.1"/>
    <property type="molecule type" value="Genomic_DNA"/>
</dbReference>
<sequence>MKWFIIGVTVLLSLNVIGCGQSESRSSFDGVNAEFSDIDDKTAFMIALDDADVPHDDAYNIKVEQDGDNGIPVYDIEFETNYGDYDYEIAIENGAIVKADYEVDEQWLDRLGGNPVSVEEAKNIVLEKVPQASLDDIDIRRENADGRGRYEGRLFFNDMKYEFEIDPATGIIFDWNADLRR</sequence>
<protein>
    <submittedName>
        <fullName evidence="2">PepSY domain-containing protein</fullName>
    </submittedName>
</protein>
<reference evidence="2" key="1">
    <citation type="journal article" date="2021" name="PeerJ">
        <title>Extensive microbial diversity within the chicken gut microbiome revealed by metagenomics and culture.</title>
        <authorList>
            <person name="Gilroy R."/>
            <person name="Ravi A."/>
            <person name="Getino M."/>
            <person name="Pursley I."/>
            <person name="Horton D.L."/>
            <person name="Alikhan N.F."/>
            <person name="Baker D."/>
            <person name="Gharbi K."/>
            <person name="Hall N."/>
            <person name="Watson M."/>
            <person name="Adriaenssens E.M."/>
            <person name="Foster-Nyarko E."/>
            <person name="Jarju S."/>
            <person name="Secka A."/>
            <person name="Antonio M."/>
            <person name="Oren A."/>
            <person name="Chaudhuri R.R."/>
            <person name="La Ragione R."/>
            <person name="Hildebrand F."/>
            <person name="Pallen M.J."/>
        </authorList>
    </citation>
    <scope>NUCLEOTIDE SEQUENCE</scope>
    <source>
        <strain evidence="2">7318</strain>
    </source>
</reference>
<dbReference type="Pfam" id="PF03413">
    <property type="entry name" value="PepSY"/>
    <property type="match status" value="2"/>
</dbReference>
<comment type="caution">
    <text evidence="2">The sequence shown here is derived from an EMBL/GenBank/DDBJ whole genome shotgun (WGS) entry which is preliminary data.</text>
</comment>
<dbReference type="Gene3D" id="3.10.450.40">
    <property type="match status" value="2"/>
</dbReference>
<name>A0A921HMK2_9FIRM</name>
<feature type="domain" description="PepSY" evidence="1">
    <location>
        <begin position="115"/>
        <end position="170"/>
    </location>
</feature>
<organism evidence="2 3">
    <name type="scientific">Megamonas hypermegale</name>
    <dbReference type="NCBI Taxonomy" id="158847"/>
    <lineage>
        <taxon>Bacteria</taxon>
        <taxon>Bacillati</taxon>
        <taxon>Bacillota</taxon>
        <taxon>Negativicutes</taxon>
        <taxon>Selenomonadales</taxon>
        <taxon>Selenomonadaceae</taxon>
        <taxon>Megamonas</taxon>
    </lineage>
</organism>
<proteinExistence type="predicted"/>
<dbReference type="InterPro" id="IPR025711">
    <property type="entry name" value="PepSY"/>
</dbReference>
<dbReference type="RefSeq" id="WP_303691742.1">
    <property type="nucleotide sequence ID" value="NZ_CAKMHU010000011.1"/>
</dbReference>
<accession>A0A921HMK2</accession>